<dbReference type="Proteomes" id="UP000297422">
    <property type="component" value="Unassembled WGS sequence"/>
</dbReference>
<keyword evidence="2" id="KW-1185">Reference proteome</keyword>
<protein>
    <recommendedName>
        <fullName evidence="3">Transcriptional regulator</fullName>
    </recommendedName>
</protein>
<dbReference type="RefSeq" id="WP_135684587.1">
    <property type="nucleotide sequence ID" value="NZ_RQEQ01000080.1"/>
</dbReference>
<name>A0ABY2N5S9_9LEPT</name>
<gene>
    <name evidence="1" type="ORF">EHQ90_07780</name>
</gene>
<sequence length="91" mass="10276">MQPKTEEELMSDKANGRRIVRLLEDLGHTVIERAAAIRVGPGTYRNTVYSRTGNEAVIKDLDKLGIDHQLSPFDLRKERSKETLLDRALAS</sequence>
<reference evidence="2" key="1">
    <citation type="journal article" date="2019" name="PLoS Negl. Trop. Dis.">
        <title>Revisiting the worldwide diversity of Leptospira species in the environment.</title>
        <authorList>
            <person name="Vincent A.T."/>
            <person name="Schiettekatte O."/>
            <person name="Bourhy P."/>
            <person name="Veyrier F.J."/>
            <person name="Picardeau M."/>
        </authorList>
    </citation>
    <scope>NUCLEOTIDE SEQUENCE [LARGE SCALE GENOMIC DNA]</scope>
    <source>
        <strain evidence="2">201702407</strain>
    </source>
</reference>
<evidence type="ECO:0008006" key="3">
    <source>
        <dbReference type="Google" id="ProtNLM"/>
    </source>
</evidence>
<organism evidence="1 2">
    <name type="scientific">Leptospira stimsonii</name>
    <dbReference type="NCBI Taxonomy" id="2202203"/>
    <lineage>
        <taxon>Bacteria</taxon>
        <taxon>Pseudomonadati</taxon>
        <taxon>Spirochaetota</taxon>
        <taxon>Spirochaetia</taxon>
        <taxon>Leptospirales</taxon>
        <taxon>Leptospiraceae</taxon>
        <taxon>Leptospira</taxon>
    </lineage>
</organism>
<comment type="caution">
    <text evidence="1">The sequence shown here is derived from an EMBL/GenBank/DDBJ whole genome shotgun (WGS) entry which is preliminary data.</text>
</comment>
<evidence type="ECO:0000313" key="2">
    <source>
        <dbReference type="Proteomes" id="UP000297422"/>
    </source>
</evidence>
<evidence type="ECO:0000313" key="1">
    <source>
        <dbReference type="EMBL" id="TGM17272.1"/>
    </source>
</evidence>
<proteinExistence type="predicted"/>
<accession>A0ABY2N5S9</accession>
<dbReference type="EMBL" id="RQGT01000059">
    <property type="protein sequence ID" value="TGM17272.1"/>
    <property type="molecule type" value="Genomic_DNA"/>
</dbReference>